<evidence type="ECO:0000313" key="1">
    <source>
        <dbReference type="EMBL" id="MEX6691230.1"/>
    </source>
</evidence>
<comment type="caution">
    <text evidence="1">The sequence shown here is derived from an EMBL/GenBank/DDBJ whole genome shotgun (WGS) entry which is preliminary data.</text>
</comment>
<proteinExistence type="predicted"/>
<reference evidence="1 2" key="1">
    <citation type="submission" date="2023-07" db="EMBL/GenBank/DDBJ databases">
        <authorList>
            <person name="Lian W.-H."/>
        </authorList>
    </citation>
    <scope>NUCLEOTIDE SEQUENCE [LARGE SCALE GENOMIC DNA]</scope>
    <source>
        <strain evidence="1 2">SYSU DXS3180</strain>
    </source>
</reference>
<dbReference type="Proteomes" id="UP001560573">
    <property type="component" value="Unassembled WGS sequence"/>
</dbReference>
<gene>
    <name evidence="1" type="ORF">QTN47_27220</name>
</gene>
<keyword evidence="2" id="KW-1185">Reference proteome</keyword>
<organism evidence="1 2">
    <name type="scientific">Danxiaibacter flavus</name>
    <dbReference type="NCBI Taxonomy" id="3049108"/>
    <lineage>
        <taxon>Bacteria</taxon>
        <taxon>Pseudomonadati</taxon>
        <taxon>Bacteroidota</taxon>
        <taxon>Chitinophagia</taxon>
        <taxon>Chitinophagales</taxon>
        <taxon>Chitinophagaceae</taxon>
        <taxon>Danxiaibacter</taxon>
    </lineage>
</organism>
<accession>A0ABV3ZNW1</accession>
<dbReference type="RefSeq" id="WP_369332646.1">
    <property type="nucleotide sequence ID" value="NZ_JAULBC010000015.1"/>
</dbReference>
<protein>
    <submittedName>
        <fullName evidence="1">Uncharacterized protein</fullName>
    </submittedName>
</protein>
<evidence type="ECO:0000313" key="2">
    <source>
        <dbReference type="Proteomes" id="UP001560573"/>
    </source>
</evidence>
<dbReference type="EMBL" id="JAULBC010000015">
    <property type="protein sequence ID" value="MEX6691230.1"/>
    <property type="molecule type" value="Genomic_DNA"/>
</dbReference>
<sequence>MNAMPGLQYSFESYPVWLYDMSIENVEERRKQRQYFRTATAAANFLGIVPRRLFTKVATKEYAYHKETGKKYAVRKAISEGVTI</sequence>
<name>A0ABV3ZNW1_9BACT</name>